<keyword evidence="5 7" id="KW-0732">Signal</keyword>
<dbReference type="PROSITE" id="PS00956">
    <property type="entry name" value="HYDROPHOBIN"/>
    <property type="match status" value="1"/>
</dbReference>
<keyword evidence="3 7" id="KW-0134">Cell wall</keyword>
<dbReference type="AlphaFoldDB" id="A0AAD5VS54"/>
<dbReference type="EMBL" id="JANIEX010000523">
    <property type="protein sequence ID" value="KAJ3565979.1"/>
    <property type="molecule type" value="Genomic_DNA"/>
</dbReference>
<comment type="similarity">
    <text evidence="2 7">Belongs to the fungal hydrophobin family.</text>
</comment>
<dbReference type="GO" id="GO:0005199">
    <property type="term" value="F:structural constituent of cell wall"/>
    <property type="evidence" value="ECO:0007669"/>
    <property type="project" value="InterPro"/>
</dbReference>
<dbReference type="GO" id="GO:0009277">
    <property type="term" value="C:fungal-type cell wall"/>
    <property type="evidence" value="ECO:0007669"/>
    <property type="project" value="InterPro"/>
</dbReference>
<accession>A0AAD5VS54</accession>
<evidence type="ECO:0000256" key="4">
    <source>
        <dbReference type="ARBA" id="ARBA00022525"/>
    </source>
</evidence>
<name>A0AAD5VS54_9AGAR</name>
<dbReference type="SMART" id="SM00075">
    <property type="entry name" value="HYDRO"/>
    <property type="match status" value="1"/>
</dbReference>
<evidence type="ECO:0000256" key="2">
    <source>
        <dbReference type="ARBA" id="ARBA00010446"/>
    </source>
</evidence>
<reference evidence="8" key="1">
    <citation type="submission" date="2022-07" db="EMBL/GenBank/DDBJ databases">
        <title>Genome Sequence of Leucocoprinus birnbaumii.</title>
        <authorList>
            <person name="Buettner E."/>
        </authorList>
    </citation>
    <scope>NUCLEOTIDE SEQUENCE</scope>
    <source>
        <strain evidence="8">VT141</strain>
    </source>
</reference>
<sequence length="116" mass="11773">MFARSTSVLISTIIALPALLVSAGNGYPKPIPMSQCNIGNLHCCNSVQTTHQASSLLNELGIAIGGAVSGLVGVTCNPIHVIGIGGNSCSQQPVCCSNNHFNGVVSLGCTPVNLNL</sequence>
<gene>
    <name evidence="8" type="ORF">NP233_g7294</name>
</gene>
<proteinExistence type="inferred from homology"/>
<evidence type="ECO:0000256" key="3">
    <source>
        <dbReference type="ARBA" id="ARBA00022512"/>
    </source>
</evidence>
<organism evidence="8 9">
    <name type="scientific">Leucocoprinus birnbaumii</name>
    <dbReference type="NCBI Taxonomy" id="56174"/>
    <lineage>
        <taxon>Eukaryota</taxon>
        <taxon>Fungi</taxon>
        <taxon>Dikarya</taxon>
        <taxon>Basidiomycota</taxon>
        <taxon>Agaricomycotina</taxon>
        <taxon>Agaricomycetes</taxon>
        <taxon>Agaricomycetidae</taxon>
        <taxon>Agaricales</taxon>
        <taxon>Agaricineae</taxon>
        <taxon>Agaricaceae</taxon>
        <taxon>Leucocoprinus</taxon>
    </lineage>
</organism>
<keyword evidence="6 7" id="KW-1015">Disulfide bond</keyword>
<dbReference type="Proteomes" id="UP001213000">
    <property type="component" value="Unassembled WGS sequence"/>
</dbReference>
<evidence type="ECO:0000313" key="9">
    <source>
        <dbReference type="Proteomes" id="UP001213000"/>
    </source>
</evidence>
<protein>
    <recommendedName>
        <fullName evidence="7">Hydrophobin</fullName>
    </recommendedName>
</protein>
<comment type="caution">
    <text evidence="8">The sequence shown here is derived from an EMBL/GenBank/DDBJ whole genome shotgun (WGS) entry which is preliminary data.</text>
</comment>
<dbReference type="CDD" id="cd23507">
    <property type="entry name" value="hydrophobin_I"/>
    <property type="match status" value="1"/>
</dbReference>
<dbReference type="InterPro" id="IPR001338">
    <property type="entry name" value="Class_I_Hydrophobin"/>
</dbReference>
<evidence type="ECO:0000256" key="5">
    <source>
        <dbReference type="ARBA" id="ARBA00022729"/>
    </source>
</evidence>
<dbReference type="Pfam" id="PF01185">
    <property type="entry name" value="Hydrophobin"/>
    <property type="match status" value="1"/>
</dbReference>
<evidence type="ECO:0000256" key="1">
    <source>
        <dbReference type="ARBA" id="ARBA00004191"/>
    </source>
</evidence>
<comment type="subcellular location">
    <subcellularLocation>
        <location evidence="1 7">Secreted</location>
        <location evidence="1 7">Cell wall</location>
    </subcellularLocation>
</comment>
<keyword evidence="4 7" id="KW-0964">Secreted</keyword>
<evidence type="ECO:0000313" key="8">
    <source>
        <dbReference type="EMBL" id="KAJ3565979.1"/>
    </source>
</evidence>
<keyword evidence="9" id="KW-1185">Reference proteome</keyword>
<feature type="signal peptide" evidence="7">
    <location>
        <begin position="1"/>
        <end position="23"/>
    </location>
</feature>
<dbReference type="InterPro" id="IPR019778">
    <property type="entry name" value="Class_I_Hydrophobin_CS"/>
</dbReference>
<evidence type="ECO:0000256" key="6">
    <source>
        <dbReference type="ARBA" id="ARBA00023157"/>
    </source>
</evidence>
<feature type="chain" id="PRO_5041772082" description="Hydrophobin" evidence="7">
    <location>
        <begin position="24"/>
        <end position="116"/>
    </location>
</feature>
<evidence type="ECO:0000256" key="7">
    <source>
        <dbReference type="RuleBase" id="RU365009"/>
    </source>
</evidence>